<proteinExistence type="predicted"/>
<comment type="caution">
    <text evidence="2">The sequence shown here is derived from an EMBL/GenBank/DDBJ whole genome shotgun (WGS) entry which is preliminary data.</text>
</comment>
<name>A0ABW3CFF5_9ACTN</name>
<dbReference type="CDD" id="cd04485">
    <property type="entry name" value="DnaE_OBF"/>
    <property type="match status" value="1"/>
</dbReference>
<accession>A0ABW3CFF5</accession>
<feature type="non-terminal residue" evidence="2">
    <location>
        <position position="1"/>
    </location>
</feature>
<evidence type="ECO:0000259" key="1">
    <source>
        <dbReference type="Pfam" id="PF01336"/>
    </source>
</evidence>
<feature type="domain" description="OB" evidence="1">
    <location>
        <begin position="20"/>
        <end position="94"/>
    </location>
</feature>
<evidence type="ECO:0000313" key="2">
    <source>
        <dbReference type="EMBL" id="MFD0852331.1"/>
    </source>
</evidence>
<keyword evidence="3" id="KW-1185">Reference proteome</keyword>
<dbReference type="PANTHER" id="PTHR32294:SF0">
    <property type="entry name" value="DNA POLYMERASE III SUBUNIT ALPHA"/>
    <property type="match status" value="1"/>
</dbReference>
<dbReference type="InterPro" id="IPR004365">
    <property type="entry name" value="NA-bd_OB_tRNA"/>
</dbReference>
<gene>
    <name evidence="2" type="ORF">ACFQ07_08860</name>
</gene>
<organism evidence="2 3">
    <name type="scientific">Actinomadura adrarensis</name>
    <dbReference type="NCBI Taxonomy" id="1819600"/>
    <lineage>
        <taxon>Bacteria</taxon>
        <taxon>Bacillati</taxon>
        <taxon>Actinomycetota</taxon>
        <taxon>Actinomycetes</taxon>
        <taxon>Streptosporangiales</taxon>
        <taxon>Thermomonosporaceae</taxon>
        <taxon>Actinomadura</taxon>
    </lineage>
</organism>
<dbReference type="PANTHER" id="PTHR32294">
    <property type="entry name" value="DNA POLYMERASE III SUBUNIT ALPHA"/>
    <property type="match status" value="1"/>
</dbReference>
<dbReference type="EMBL" id="JBHTIR010001256">
    <property type="protein sequence ID" value="MFD0852331.1"/>
    <property type="molecule type" value="Genomic_DNA"/>
</dbReference>
<evidence type="ECO:0000313" key="3">
    <source>
        <dbReference type="Proteomes" id="UP001597083"/>
    </source>
</evidence>
<dbReference type="InterPro" id="IPR004805">
    <property type="entry name" value="DnaE2/DnaE/PolC"/>
</dbReference>
<sequence>EADCTIAALNEGERPDGQVVTVAGLLGGLQRKVTKQGNSWAMFQLEDLAGSIEVMCFPSSYQLCSTLLAEDAILVVKGRVDRREDVAKIIAMEVTQPDLTVTDATGPLSVTLHIGRCTPPLVSRLKEVLTTHPGTSEVHLHLQNGPRTTVVRLDDKLRVAPSPALMGDLKQLLGPSCFS</sequence>
<dbReference type="Pfam" id="PF01336">
    <property type="entry name" value="tRNA_anti-codon"/>
    <property type="match status" value="1"/>
</dbReference>
<dbReference type="Proteomes" id="UP001597083">
    <property type="component" value="Unassembled WGS sequence"/>
</dbReference>
<reference evidence="3" key="1">
    <citation type="journal article" date="2019" name="Int. J. Syst. Evol. Microbiol.">
        <title>The Global Catalogue of Microorganisms (GCM) 10K type strain sequencing project: providing services to taxonomists for standard genome sequencing and annotation.</title>
        <authorList>
            <consortium name="The Broad Institute Genomics Platform"/>
            <consortium name="The Broad Institute Genome Sequencing Center for Infectious Disease"/>
            <person name="Wu L."/>
            <person name="Ma J."/>
        </authorList>
    </citation>
    <scope>NUCLEOTIDE SEQUENCE [LARGE SCALE GENOMIC DNA]</scope>
    <source>
        <strain evidence="3">JCM 31696</strain>
    </source>
</reference>
<protein>
    <submittedName>
        <fullName evidence="2">OB-fold nucleic acid binding domain-containing protein</fullName>
    </submittedName>
</protein>